<evidence type="ECO:0000313" key="2">
    <source>
        <dbReference type="Proteomes" id="UP000299102"/>
    </source>
</evidence>
<dbReference type="AlphaFoldDB" id="A0A4C1Z6G8"/>
<comment type="caution">
    <text evidence="1">The sequence shown here is derived from an EMBL/GenBank/DDBJ whole genome shotgun (WGS) entry which is preliminary data.</text>
</comment>
<name>A0A4C1Z6G8_EUMVA</name>
<dbReference type="EMBL" id="BGZK01001594">
    <property type="protein sequence ID" value="GBP82912.1"/>
    <property type="molecule type" value="Genomic_DNA"/>
</dbReference>
<accession>A0A4C1Z6G8</accession>
<evidence type="ECO:0000313" key="1">
    <source>
        <dbReference type="EMBL" id="GBP82912.1"/>
    </source>
</evidence>
<keyword evidence="2" id="KW-1185">Reference proteome</keyword>
<reference evidence="1 2" key="1">
    <citation type="journal article" date="2019" name="Commun. Biol.">
        <title>The bagworm genome reveals a unique fibroin gene that provides high tensile strength.</title>
        <authorList>
            <person name="Kono N."/>
            <person name="Nakamura H."/>
            <person name="Ohtoshi R."/>
            <person name="Tomita M."/>
            <person name="Numata K."/>
            <person name="Arakawa K."/>
        </authorList>
    </citation>
    <scope>NUCLEOTIDE SEQUENCE [LARGE SCALE GENOMIC DNA]</scope>
</reference>
<gene>
    <name evidence="1" type="ORF">EVAR_25545_1</name>
</gene>
<sequence>MQYLGSDAGGLCRAVPCAALQRSLSVHFCPCLRSAISGSARSGLGTREPPAAARHSLCPDPAHPEYIVIAGGAVRAAQTALAAAISLRLRAAYRWSSLRRYN</sequence>
<dbReference type="Proteomes" id="UP000299102">
    <property type="component" value="Unassembled WGS sequence"/>
</dbReference>
<organism evidence="1 2">
    <name type="scientific">Eumeta variegata</name>
    <name type="common">Bagworm moth</name>
    <name type="synonym">Eumeta japonica</name>
    <dbReference type="NCBI Taxonomy" id="151549"/>
    <lineage>
        <taxon>Eukaryota</taxon>
        <taxon>Metazoa</taxon>
        <taxon>Ecdysozoa</taxon>
        <taxon>Arthropoda</taxon>
        <taxon>Hexapoda</taxon>
        <taxon>Insecta</taxon>
        <taxon>Pterygota</taxon>
        <taxon>Neoptera</taxon>
        <taxon>Endopterygota</taxon>
        <taxon>Lepidoptera</taxon>
        <taxon>Glossata</taxon>
        <taxon>Ditrysia</taxon>
        <taxon>Tineoidea</taxon>
        <taxon>Psychidae</taxon>
        <taxon>Oiketicinae</taxon>
        <taxon>Eumeta</taxon>
    </lineage>
</organism>
<protein>
    <submittedName>
        <fullName evidence="1">Uncharacterized protein</fullName>
    </submittedName>
</protein>
<proteinExistence type="predicted"/>